<feature type="domain" description="Thioredoxin" evidence="1">
    <location>
        <begin position="10"/>
        <end position="102"/>
    </location>
</feature>
<gene>
    <name evidence="2" type="ORF">D1164_01965</name>
</gene>
<evidence type="ECO:0000313" key="3">
    <source>
        <dbReference type="Proteomes" id="UP000266441"/>
    </source>
</evidence>
<dbReference type="EMBL" id="QWET01000001">
    <property type="protein sequence ID" value="RIH67214.1"/>
    <property type="molecule type" value="Genomic_DNA"/>
</dbReference>
<dbReference type="SUPFAM" id="SSF52833">
    <property type="entry name" value="Thioredoxin-like"/>
    <property type="match status" value="1"/>
</dbReference>
<evidence type="ECO:0000259" key="1">
    <source>
        <dbReference type="Pfam" id="PF00085"/>
    </source>
</evidence>
<comment type="caution">
    <text evidence="2">The sequence shown here is derived from an EMBL/GenBank/DDBJ whole genome shotgun (WGS) entry which is preliminary data.</text>
</comment>
<dbReference type="CDD" id="cd02947">
    <property type="entry name" value="TRX_family"/>
    <property type="match status" value="1"/>
</dbReference>
<dbReference type="OrthoDB" id="411356at2"/>
<dbReference type="Proteomes" id="UP000266441">
    <property type="component" value="Unassembled WGS sequence"/>
</dbReference>
<organism evidence="2 3">
    <name type="scientific">Mariniphaga sediminis</name>
    <dbReference type="NCBI Taxonomy" id="1628158"/>
    <lineage>
        <taxon>Bacteria</taxon>
        <taxon>Pseudomonadati</taxon>
        <taxon>Bacteroidota</taxon>
        <taxon>Bacteroidia</taxon>
        <taxon>Marinilabiliales</taxon>
        <taxon>Prolixibacteraceae</taxon>
        <taxon>Mariniphaga</taxon>
    </lineage>
</organism>
<dbReference type="Pfam" id="PF00085">
    <property type="entry name" value="Thioredoxin"/>
    <property type="match status" value="1"/>
</dbReference>
<accession>A0A399D5Q2</accession>
<proteinExistence type="predicted"/>
<evidence type="ECO:0000313" key="2">
    <source>
        <dbReference type="EMBL" id="RIH67214.1"/>
    </source>
</evidence>
<dbReference type="RefSeq" id="WP_119348238.1">
    <property type="nucleotide sequence ID" value="NZ_JBFHKJ010000358.1"/>
</dbReference>
<keyword evidence="3" id="KW-1185">Reference proteome</keyword>
<sequence>MFAEIKSLEEFNKLKEEEPALLGYFSTDTCSVCKVLKPKVEELVRDEFPRIKPVYVRLDILPEIAGQQQVFTAPTILVFFDGRETIRKSRNIGIEELRKNIDRPYSLIFGD</sequence>
<reference evidence="2 3" key="1">
    <citation type="journal article" date="2015" name="Int. J. Syst. Evol. Microbiol.">
        <title>Mariniphaga sediminis sp. nov., isolated from coastal sediment.</title>
        <authorList>
            <person name="Wang F.Q."/>
            <person name="Shen Q.Y."/>
            <person name="Chen G.J."/>
            <person name="Du Z.J."/>
        </authorList>
    </citation>
    <scope>NUCLEOTIDE SEQUENCE [LARGE SCALE GENOMIC DNA]</scope>
    <source>
        <strain evidence="2 3">SY21</strain>
    </source>
</reference>
<name>A0A399D5Q2_9BACT</name>
<dbReference type="AlphaFoldDB" id="A0A399D5Q2"/>
<dbReference type="InterPro" id="IPR013766">
    <property type="entry name" value="Thioredoxin_domain"/>
</dbReference>
<dbReference type="Gene3D" id="3.40.30.10">
    <property type="entry name" value="Glutaredoxin"/>
    <property type="match status" value="1"/>
</dbReference>
<protein>
    <submittedName>
        <fullName evidence="2">Thioredoxin</fullName>
    </submittedName>
</protein>
<dbReference type="InterPro" id="IPR036249">
    <property type="entry name" value="Thioredoxin-like_sf"/>
</dbReference>